<dbReference type="AlphaFoldDB" id="A0A8I1DEM4"/>
<evidence type="ECO:0000259" key="1">
    <source>
        <dbReference type="Pfam" id="PF05239"/>
    </source>
</evidence>
<dbReference type="SUPFAM" id="SSF50346">
    <property type="entry name" value="PRC-barrel domain"/>
    <property type="match status" value="2"/>
</dbReference>
<keyword evidence="3" id="KW-1185">Reference proteome</keyword>
<dbReference type="Pfam" id="PF05239">
    <property type="entry name" value="PRC"/>
    <property type="match status" value="1"/>
</dbReference>
<dbReference type="InterPro" id="IPR027275">
    <property type="entry name" value="PRC-brl_dom"/>
</dbReference>
<dbReference type="RefSeq" id="WP_181731031.1">
    <property type="nucleotide sequence ID" value="NZ_JACEIR010000001.1"/>
</dbReference>
<comment type="caution">
    <text evidence="2">The sequence shown here is derived from an EMBL/GenBank/DDBJ whole genome shotgun (WGS) entry which is preliminary data.</text>
</comment>
<gene>
    <name evidence="2" type="ORF">I8U20_01045</name>
</gene>
<dbReference type="Proteomes" id="UP000633619">
    <property type="component" value="Unassembled WGS sequence"/>
</dbReference>
<accession>A0A8I1DEM4</accession>
<organism evidence="2 3">
    <name type="scientific">Thermoactinomyces intermedius</name>
    <dbReference type="NCBI Taxonomy" id="2024"/>
    <lineage>
        <taxon>Bacteria</taxon>
        <taxon>Bacillati</taxon>
        <taxon>Bacillota</taxon>
        <taxon>Bacilli</taxon>
        <taxon>Bacillales</taxon>
        <taxon>Thermoactinomycetaceae</taxon>
        <taxon>Thermoactinomyces</taxon>
    </lineage>
</organism>
<reference evidence="2 3" key="1">
    <citation type="submission" date="2020-12" db="EMBL/GenBank/DDBJ databases">
        <title>WGS of Thermoactinomyces spp.</title>
        <authorList>
            <person name="Cheng K."/>
        </authorList>
    </citation>
    <scope>NUCLEOTIDE SEQUENCE [LARGE SCALE GENOMIC DNA]</scope>
    <source>
        <strain evidence="3">CICC 10671\DSM 43846</strain>
    </source>
</reference>
<protein>
    <submittedName>
        <fullName evidence="2">PRC-barrel domain-containing protein</fullName>
    </submittedName>
</protein>
<dbReference type="InterPro" id="IPR011033">
    <property type="entry name" value="PRC_barrel-like_sf"/>
</dbReference>
<sequence length="167" mass="18743">MRKSQEVIGLSIIHLETGKKLGTVCDLLFDDQQQFRGILTEDGGLFKRRKFIPTDHIVSIGKDAVVVDNEHPFSANLKNKNWMSICSGDKKLKGRTILTSSGYEMGSVENVYFLEEMGTLIGYELSDGILNDIRDGRKWLKTNKPLIWGEDVLIAPADQIEVKDAKS</sequence>
<evidence type="ECO:0000313" key="3">
    <source>
        <dbReference type="Proteomes" id="UP000633619"/>
    </source>
</evidence>
<dbReference type="Gene3D" id="2.30.30.240">
    <property type="entry name" value="PRC-barrel domain"/>
    <property type="match status" value="1"/>
</dbReference>
<name>A0A8I1DEM4_THEIN</name>
<proteinExistence type="predicted"/>
<dbReference type="EMBL" id="JAECVW010000001">
    <property type="protein sequence ID" value="MBH8593911.1"/>
    <property type="molecule type" value="Genomic_DNA"/>
</dbReference>
<evidence type="ECO:0000313" key="2">
    <source>
        <dbReference type="EMBL" id="MBH8593911.1"/>
    </source>
</evidence>
<feature type="domain" description="PRC-barrel" evidence="1">
    <location>
        <begin position="5"/>
        <end position="69"/>
    </location>
</feature>